<keyword evidence="6" id="KW-1015">Disulfide bond</keyword>
<dbReference type="GO" id="GO:0061809">
    <property type="term" value="F:NAD+ nucleosidase activity, cyclic ADP-ribose generating"/>
    <property type="evidence" value="ECO:0007669"/>
    <property type="project" value="UniProtKB-EC"/>
</dbReference>
<dbReference type="Pfam" id="PF02267">
    <property type="entry name" value="Rib_hydrolayse"/>
    <property type="match status" value="2"/>
</dbReference>
<keyword evidence="7" id="KW-0732">Signal</keyword>
<keyword evidence="4 9" id="KW-0378">Hydrolase</keyword>
<dbReference type="Proteomes" id="UP000189705">
    <property type="component" value="Unplaced"/>
</dbReference>
<dbReference type="SUPFAM" id="SSF52309">
    <property type="entry name" value="N-(deoxy)ribosyltransferase-like"/>
    <property type="match status" value="2"/>
</dbReference>
<feature type="chain" id="PRO_5018037684" description="ADP-ribosyl cyclase/cyclic ADP-ribose hydrolase" evidence="7">
    <location>
        <begin position="23"/>
        <end position="501"/>
    </location>
</feature>
<keyword evidence="8" id="KW-1185">Reference proteome</keyword>
<name>A0A3Q0H9V7_ALLSI</name>
<evidence type="ECO:0000256" key="1">
    <source>
        <dbReference type="ARBA" id="ARBA00005406"/>
    </source>
</evidence>
<dbReference type="GO" id="GO:0005886">
    <property type="term" value="C:plasma membrane"/>
    <property type="evidence" value="ECO:0007669"/>
    <property type="project" value="TreeGrafter"/>
</dbReference>
<reference evidence="9" key="1">
    <citation type="submission" date="2025-08" db="UniProtKB">
        <authorList>
            <consortium name="RefSeq"/>
        </authorList>
    </citation>
    <scope>IDENTIFICATION</scope>
</reference>
<evidence type="ECO:0000256" key="4">
    <source>
        <dbReference type="ARBA" id="ARBA00022801"/>
    </source>
</evidence>
<dbReference type="GO" id="GO:0016849">
    <property type="term" value="F:phosphorus-oxygen lyase activity"/>
    <property type="evidence" value="ECO:0007669"/>
    <property type="project" value="TreeGrafter"/>
</dbReference>
<evidence type="ECO:0000313" key="9">
    <source>
        <dbReference type="RefSeq" id="XP_025067238.1"/>
    </source>
</evidence>
<evidence type="ECO:0000256" key="5">
    <source>
        <dbReference type="ARBA" id="ARBA00023027"/>
    </source>
</evidence>
<dbReference type="GeneID" id="102376962"/>
<dbReference type="CDD" id="cd04759">
    <property type="entry name" value="Rib_hydrolase"/>
    <property type="match status" value="2"/>
</dbReference>
<dbReference type="InterPro" id="IPR003193">
    <property type="entry name" value="ADP-ribosyl_cyclase"/>
</dbReference>
<dbReference type="PANTHER" id="PTHR10912">
    <property type="entry name" value="ADP-RIBOSYL CYCLASE"/>
    <property type="match status" value="1"/>
</dbReference>
<dbReference type="STRING" id="38654.A0A3Q0H9V7"/>
<dbReference type="CTD" id="683"/>
<dbReference type="Gene3D" id="1.20.82.10">
    <property type="entry name" value="ADP Ribosyl Cyclase, Chain A, domain 1"/>
    <property type="match status" value="2"/>
</dbReference>
<sequence length="501" mass="56369">MNTLFLLLLVLLFSKDFSGVDGKKWKGEGTTPNLDSIIIGRCYEYIRTVNPAVGEKNCSELLEAFKKAFMNKDPCNILPSDYELFINLSQHSIPPNKSLFWENNQFLVSSYAARTRRYMPLGDTLIGAFGDLLNWCGQANNTEVDDSCPTTEECENNAVESFWRIASINYAKQSSGIIHVMLNGSAAGGAYPVKGFFADFEIPNLQKERISQIEIWVMDDIGGPDLDSCGKGSVKILEARLKEMGYDITCIDNYKSVLFLLCLDHPDHPSCPVVSNKDCLKIWETLQDAFMYKNPCNITTDDYQPLMDLARHPVPCNKSLFWSKTNELVHRYTKVDHNFLTLEDTLLGYIADQVSWCGDPASPGINYESCPKWTECESNPSTVYWKMASKMFAEEACGVVQVMLNGSIDAGAFRSSSIFGSVEIFNLDPNKVSTIQIWLMHNIGGPKRDSCTGYSITRLKSILEERNFIVSCEDNYRPVWLFQCASEPGHEDCRLCFCGVQ</sequence>
<dbReference type="EC" id="3.2.2.6" evidence="2"/>
<dbReference type="AlphaFoldDB" id="A0A3Q0H9V7"/>
<dbReference type="PANTHER" id="PTHR10912:SF4">
    <property type="entry name" value="ADP-RIBOSYL CYCLASE_CYCLIC ADP-RIBOSE HYDROLASE 2"/>
    <property type="match status" value="1"/>
</dbReference>
<protein>
    <recommendedName>
        <fullName evidence="2">ADP-ribosyl cyclase/cyclic ADP-ribose hydrolase</fullName>
        <ecNumber evidence="2">3.2.2.6</ecNumber>
    </recommendedName>
</protein>
<gene>
    <name evidence="9" type="primary">BST1</name>
</gene>
<proteinExistence type="inferred from homology"/>
<dbReference type="Gene3D" id="3.40.50.720">
    <property type="entry name" value="NAD(P)-binding Rossmann-like Domain"/>
    <property type="match status" value="2"/>
</dbReference>
<dbReference type="KEGG" id="asn:102376962"/>
<dbReference type="InParanoid" id="A0A3Q0H9V7"/>
<accession>A0A3Q0H9V7</accession>
<comment type="similarity">
    <text evidence="1">Belongs to the ADP-ribosyl cyclase family.</text>
</comment>
<evidence type="ECO:0000256" key="6">
    <source>
        <dbReference type="ARBA" id="ARBA00023157"/>
    </source>
</evidence>
<keyword evidence="3" id="KW-0808">Transferase</keyword>
<dbReference type="RefSeq" id="XP_025067238.1">
    <property type="nucleotide sequence ID" value="XM_025211453.1"/>
</dbReference>
<evidence type="ECO:0000313" key="8">
    <source>
        <dbReference type="Proteomes" id="UP000189705"/>
    </source>
</evidence>
<organism evidence="8 9">
    <name type="scientific">Alligator sinensis</name>
    <name type="common">Chinese alligator</name>
    <dbReference type="NCBI Taxonomy" id="38654"/>
    <lineage>
        <taxon>Eukaryota</taxon>
        <taxon>Metazoa</taxon>
        <taxon>Chordata</taxon>
        <taxon>Craniata</taxon>
        <taxon>Vertebrata</taxon>
        <taxon>Euteleostomi</taxon>
        <taxon>Archelosauria</taxon>
        <taxon>Archosauria</taxon>
        <taxon>Crocodylia</taxon>
        <taxon>Alligatoridae</taxon>
        <taxon>Alligatorinae</taxon>
        <taxon>Alligator</taxon>
    </lineage>
</organism>
<keyword evidence="5" id="KW-0520">NAD</keyword>
<feature type="signal peptide" evidence="7">
    <location>
        <begin position="1"/>
        <end position="22"/>
    </location>
</feature>
<evidence type="ECO:0000256" key="3">
    <source>
        <dbReference type="ARBA" id="ARBA00022679"/>
    </source>
</evidence>
<dbReference type="GO" id="GO:0016740">
    <property type="term" value="F:transferase activity"/>
    <property type="evidence" value="ECO:0007669"/>
    <property type="project" value="UniProtKB-KW"/>
</dbReference>
<dbReference type="GO" id="GO:0030890">
    <property type="term" value="P:positive regulation of B cell proliferation"/>
    <property type="evidence" value="ECO:0007669"/>
    <property type="project" value="TreeGrafter"/>
</dbReference>
<evidence type="ECO:0000256" key="7">
    <source>
        <dbReference type="SAM" id="SignalP"/>
    </source>
</evidence>
<evidence type="ECO:0000256" key="2">
    <source>
        <dbReference type="ARBA" id="ARBA00011982"/>
    </source>
</evidence>